<comment type="caution">
    <text evidence="2">The sequence shown here is derived from an EMBL/GenBank/DDBJ whole genome shotgun (WGS) entry which is preliminary data.</text>
</comment>
<evidence type="ECO:0000313" key="2">
    <source>
        <dbReference type="EMBL" id="KNZ62558.1"/>
    </source>
</evidence>
<protein>
    <submittedName>
        <fullName evidence="2">Uncharacterized protein</fullName>
    </submittedName>
</protein>
<keyword evidence="3" id="KW-1185">Reference proteome</keyword>
<dbReference type="AlphaFoldDB" id="A0A0L6VPA3"/>
<feature type="compositionally biased region" description="Polar residues" evidence="1">
    <location>
        <begin position="11"/>
        <end position="32"/>
    </location>
</feature>
<name>A0A0L6VPA3_9BASI</name>
<sequence>MQALQNPWAKNGTTNNHQSPINHAQAPINQGQDTSINYKLALQQALDQQAARRHEEMLNLARKFEAKLLEHQTSTTSKNQKTLTKSQSKKNKWIQFLDSPEGEENFLSKGSPDGHPSKS</sequence>
<reference evidence="2 3" key="1">
    <citation type="submission" date="2015-08" db="EMBL/GenBank/DDBJ databases">
        <title>Next Generation Sequencing and Analysis of the Genome of Puccinia sorghi L Schw, the Causal Agent of Maize Common Rust.</title>
        <authorList>
            <person name="Rochi L."/>
            <person name="Burguener G."/>
            <person name="Darino M."/>
            <person name="Turjanski A."/>
            <person name="Kreff E."/>
            <person name="Dieguez M.J."/>
            <person name="Sacco F."/>
        </authorList>
    </citation>
    <scope>NUCLEOTIDE SEQUENCE [LARGE SCALE GENOMIC DNA]</scope>
    <source>
        <strain evidence="2 3">RO10H11247</strain>
    </source>
</reference>
<evidence type="ECO:0000256" key="1">
    <source>
        <dbReference type="SAM" id="MobiDB-lite"/>
    </source>
</evidence>
<evidence type="ECO:0000313" key="3">
    <source>
        <dbReference type="Proteomes" id="UP000037035"/>
    </source>
</evidence>
<gene>
    <name evidence="2" type="ORF">VP01_1255g3</name>
</gene>
<dbReference type="Proteomes" id="UP000037035">
    <property type="component" value="Unassembled WGS sequence"/>
</dbReference>
<dbReference type="EMBL" id="LAVV01002843">
    <property type="protein sequence ID" value="KNZ62558.1"/>
    <property type="molecule type" value="Genomic_DNA"/>
</dbReference>
<feature type="compositionally biased region" description="Polar residues" evidence="1">
    <location>
        <begin position="71"/>
        <end position="86"/>
    </location>
</feature>
<organism evidence="2 3">
    <name type="scientific">Puccinia sorghi</name>
    <dbReference type="NCBI Taxonomy" id="27349"/>
    <lineage>
        <taxon>Eukaryota</taxon>
        <taxon>Fungi</taxon>
        <taxon>Dikarya</taxon>
        <taxon>Basidiomycota</taxon>
        <taxon>Pucciniomycotina</taxon>
        <taxon>Pucciniomycetes</taxon>
        <taxon>Pucciniales</taxon>
        <taxon>Pucciniaceae</taxon>
        <taxon>Puccinia</taxon>
    </lineage>
</organism>
<feature type="region of interest" description="Disordered" evidence="1">
    <location>
        <begin position="1"/>
        <end position="32"/>
    </location>
</feature>
<dbReference type="VEuPathDB" id="FungiDB:VP01_1255g3"/>
<proteinExistence type="predicted"/>
<feature type="region of interest" description="Disordered" evidence="1">
    <location>
        <begin position="69"/>
        <end position="119"/>
    </location>
</feature>
<accession>A0A0L6VPA3</accession>